<evidence type="ECO:0000256" key="3">
    <source>
        <dbReference type="ARBA" id="ARBA00022448"/>
    </source>
</evidence>
<dbReference type="GO" id="GO:0015280">
    <property type="term" value="F:ligand-gated sodium channel activity"/>
    <property type="evidence" value="ECO:0007669"/>
    <property type="project" value="TreeGrafter"/>
</dbReference>
<comment type="subcellular location">
    <subcellularLocation>
        <location evidence="1">Membrane</location>
        <topology evidence="1">Multi-pass membrane protein</topology>
    </subcellularLocation>
</comment>
<dbReference type="RefSeq" id="XP_024947276.1">
    <property type="nucleotide sequence ID" value="XM_025091508.1"/>
</dbReference>
<keyword evidence="7" id="KW-0915">Sodium</keyword>
<gene>
    <name evidence="15" type="primary">LOC107274249</name>
</gene>
<sequence length="633" mass="71585">MSLDTRAKGVRGGRRLCRPTIQVKTKIGSWRRTRAAAALSAAAAAAAVSGGGAQQRAGKKKHATRETKRFARNFSKFLVQYCNRSSLHGLRYIVDPQLHRFERFVWLVLFVLSSYYATHVICMLAARFEAAPTSTVIESATHRISAVPFPSVTICPNDRVDWRKVLDLETTIFGGNGMINDNSSETATVERESYLLVLAVFSNLTFGDFHQLNVTRNLTFGVLSERSITAILEAVVPSCEDLFSNCWWRYGDRNCCELLRLQRTEYGFCYSFNSKTSEYLEDQNEPPLVATDYGEWTGLRVTIRPKVIQPPPDFYSPYGIITGVTHPGAWPRTGLLVTTGHSLQVQVQCTSGYATERVLQLDADKIPCKYIENKAYYQESCYADCRREHVIKYCGCNPSFFFPSGVARDCTFDDIDCLVQWNDVFNNFNEIEGGDFNENSSMSCDCPPECEYYMYTMRIASTPVAEEDEITMDIFFEGSTTVRYKTDVIYTNLDLLVSFGGIIGLFLGGSLLSAAELMYAFSIGVISYARQHFFKMQPGKVEDSEFEELEDMSYNTHQEYEDVRGHLLFSRQPLIVGSKAISVFTLSDNLFPPREFIGGYAHSTRMRRLLSLSLHCLCRRPGCTCTRFVKRND</sequence>
<protein>
    <submittedName>
        <fullName evidence="15">Pickpocket protein 19</fullName>
    </submittedName>
</protein>
<evidence type="ECO:0000256" key="9">
    <source>
        <dbReference type="ARBA" id="ARBA00023136"/>
    </source>
</evidence>
<keyword evidence="8 12" id="KW-0406">Ion transport</keyword>
<keyword evidence="10 12" id="KW-0739">Sodium transport</keyword>
<dbReference type="GO" id="GO:0005886">
    <property type="term" value="C:plasma membrane"/>
    <property type="evidence" value="ECO:0007669"/>
    <property type="project" value="TreeGrafter"/>
</dbReference>
<dbReference type="Gene3D" id="1.10.287.770">
    <property type="entry name" value="YojJ-like"/>
    <property type="match status" value="1"/>
</dbReference>
<dbReference type="AlphaFoldDB" id="A0AAJ7RVN0"/>
<dbReference type="Proteomes" id="UP000694920">
    <property type="component" value="Unplaced"/>
</dbReference>
<evidence type="ECO:0000313" key="15">
    <source>
        <dbReference type="RefSeq" id="XP_024947276.1"/>
    </source>
</evidence>
<evidence type="ECO:0000256" key="8">
    <source>
        <dbReference type="ARBA" id="ARBA00023065"/>
    </source>
</evidence>
<name>A0AAJ7RVN0_CEPCN</name>
<feature type="transmembrane region" description="Helical" evidence="13">
    <location>
        <begin position="495"/>
        <end position="528"/>
    </location>
</feature>
<evidence type="ECO:0000256" key="10">
    <source>
        <dbReference type="ARBA" id="ARBA00023201"/>
    </source>
</evidence>
<evidence type="ECO:0000256" key="2">
    <source>
        <dbReference type="ARBA" id="ARBA00007193"/>
    </source>
</evidence>
<keyword evidence="11 12" id="KW-0407">Ion channel</keyword>
<evidence type="ECO:0000256" key="6">
    <source>
        <dbReference type="ARBA" id="ARBA00022989"/>
    </source>
</evidence>
<comment type="similarity">
    <text evidence="2 12">Belongs to the amiloride-sensitive sodium channel (TC 1.A.6) family.</text>
</comment>
<feature type="transmembrane region" description="Helical" evidence="13">
    <location>
        <begin position="104"/>
        <end position="126"/>
    </location>
</feature>
<keyword evidence="3 12" id="KW-0813">Transport</keyword>
<evidence type="ECO:0000256" key="5">
    <source>
        <dbReference type="ARBA" id="ARBA00022692"/>
    </source>
</evidence>
<dbReference type="PANTHER" id="PTHR11690">
    <property type="entry name" value="AMILORIDE-SENSITIVE SODIUM CHANNEL-RELATED"/>
    <property type="match status" value="1"/>
</dbReference>
<dbReference type="Pfam" id="PF00858">
    <property type="entry name" value="ASC"/>
    <property type="match status" value="1"/>
</dbReference>
<dbReference type="GeneID" id="107274249"/>
<keyword evidence="5 12" id="KW-0812">Transmembrane</keyword>
<dbReference type="InterPro" id="IPR001873">
    <property type="entry name" value="ENaC"/>
</dbReference>
<evidence type="ECO:0000256" key="11">
    <source>
        <dbReference type="ARBA" id="ARBA00023303"/>
    </source>
</evidence>
<dbReference type="Gene3D" id="2.60.470.10">
    <property type="entry name" value="Acid-sensing ion channels like domains"/>
    <property type="match status" value="1"/>
</dbReference>
<evidence type="ECO:0000313" key="14">
    <source>
        <dbReference type="Proteomes" id="UP000694920"/>
    </source>
</evidence>
<dbReference type="PRINTS" id="PR01078">
    <property type="entry name" value="AMINACHANNEL"/>
</dbReference>
<keyword evidence="9 13" id="KW-0472">Membrane</keyword>
<dbReference type="PANTHER" id="PTHR11690:SF288">
    <property type="entry name" value="AMILORIDE-SENSITIVE NA+ CHANNEL-RELATED"/>
    <property type="match status" value="1"/>
</dbReference>
<evidence type="ECO:0000256" key="12">
    <source>
        <dbReference type="RuleBase" id="RU000679"/>
    </source>
</evidence>
<evidence type="ECO:0000256" key="13">
    <source>
        <dbReference type="SAM" id="Phobius"/>
    </source>
</evidence>
<keyword evidence="14" id="KW-1185">Reference proteome</keyword>
<reference evidence="15" key="1">
    <citation type="submission" date="2025-08" db="UniProtKB">
        <authorList>
            <consortium name="RefSeq"/>
        </authorList>
    </citation>
    <scope>IDENTIFICATION</scope>
</reference>
<accession>A0AAJ7RVN0</accession>
<dbReference type="KEGG" id="ccin:107274249"/>
<proteinExistence type="inferred from homology"/>
<evidence type="ECO:0000256" key="7">
    <source>
        <dbReference type="ARBA" id="ARBA00023053"/>
    </source>
</evidence>
<keyword evidence="6 13" id="KW-1133">Transmembrane helix</keyword>
<evidence type="ECO:0000256" key="1">
    <source>
        <dbReference type="ARBA" id="ARBA00004141"/>
    </source>
</evidence>
<keyword evidence="4 12" id="KW-0894">Sodium channel</keyword>
<organism evidence="14 15">
    <name type="scientific">Cephus cinctus</name>
    <name type="common">Wheat stem sawfly</name>
    <dbReference type="NCBI Taxonomy" id="211228"/>
    <lineage>
        <taxon>Eukaryota</taxon>
        <taxon>Metazoa</taxon>
        <taxon>Ecdysozoa</taxon>
        <taxon>Arthropoda</taxon>
        <taxon>Hexapoda</taxon>
        <taxon>Insecta</taxon>
        <taxon>Pterygota</taxon>
        <taxon>Neoptera</taxon>
        <taxon>Endopterygota</taxon>
        <taxon>Hymenoptera</taxon>
        <taxon>Cephoidea</taxon>
        <taxon>Cephidae</taxon>
        <taxon>Cephus</taxon>
    </lineage>
</organism>
<evidence type="ECO:0000256" key="4">
    <source>
        <dbReference type="ARBA" id="ARBA00022461"/>
    </source>
</evidence>